<name>A0A0S7YGF1_UNCT6</name>
<gene>
    <name evidence="2" type="ORF">AMJ52_04335</name>
</gene>
<feature type="repeat" description="TPR" evidence="1">
    <location>
        <begin position="39"/>
        <end position="72"/>
    </location>
</feature>
<protein>
    <submittedName>
        <fullName evidence="2">Uncharacterized protein</fullName>
    </submittedName>
</protein>
<comment type="caution">
    <text evidence="2">The sequence shown here is derived from an EMBL/GenBank/DDBJ whole genome shotgun (WGS) entry which is preliminary data.</text>
</comment>
<dbReference type="EMBL" id="LJNI01000043">
    <property type="protein sequence ID" value="KPJ73116.1"/>
    <property type="molecule type" value="Genomic_DNA"/>
</dbReference>
<evidence type="ECO:0000256" key="1">
    <source>
        <dbReference type="PROSITE-ProRule" id="PRU00339"/>
    </source>
</evidence>
<evidence type="ECO:0000313" key="2">
    <source>
        <dbReference type="EMBL" id="KPJ73116.1"/>
    </source>
</evidence>
<reference evidence="2 3" key="1">
    <citation type="journal article" date="2015" name="Microbiome">
        <title>Genomic resolution of linkages in carbon, nitrogen, and sulfur cycling among widespread estuary sediment bacteria.</title>
        <authorList>
            <person name="Baker B.J."/>
            <person name="Lazar C.S."/>
            <person name="Teske A.P."/>
            <person name="Dick G.J."/>
        </authorList>
    </citation>
    <scope>NUCLEOTIDE SEQUENCE [LARGE SCALE GENOMIC DNA]</scope>
    <source>
        <strain evidence="2">DG_78</strain>
    </source>
</reference>
<dbReference type="InterPro" id="IPR011990">
    <property type="entry name" value="TPR-like_helical_dom_sf"/>
</dbReference>
<keyword evidence="1" id="KW-0802">TPR repeat</keyword>
<dbReference type="Pfam" id="PF13414">
    <property type="entry name" value="TPR_11"/>
    <property type="match status" value="1"/>
</dbReference>
<dbReference type="AlphaFoldDB" id="A0A0S7YGF1"/>
<accession>A0A0S7YGF1</accession>
<proteinExistence type="predicted"/>
<dbReference type="InterPro" id="IPR019734">
    <property type="entry name" value="TPR_rpt"/>
</dbReference>
<dbReference type="Gene3D" id="1.25.40.10">
    <property type="entry name" value="Tetratricopeptide repeat domain"/>
    <property type="match status" value="1"/>
</dbReference>
<organism evidence="2 3">
    <name type="scientific">candidate division TA06 bacterium DG_78</name>
    <dbReference type="NCBI Taxonomy" id="1703772"/>
    <lineage>
        <taxon>Bacteria</taxon>
        <taxon>Bacteria division TA06</taxon>
    </lineage>
</organism>
<dbReference type="PROSITE" id="PS50005">
    <property type="entry name" value="TPR"/>
    <property type="match status" value="1"/>
</dbReference>
<sequence>MNDNFDDLIELSDFYILSQKFEEAIKVLKKAEKINKVVPKLYYNLGIAYEALSEKVQARDSFRLALKIDPNFKSAQEHLDKLIEE</sequence>
<dbReference type="SUPFAM" id="SSF48452">
    <property type="entry name" value="TPR-like"/>
    <property type="match status" value="1"/>
</dbReference>
<dbReference type="Proteomes" id="UP000051012">
    <property type="component" value="Unassembled WGS sequence"/>
</dbReference>
<dbReference type="PROSITE" id="PS50293">
    <property type="entry name" value="TPR_REGION"/>
    <property type="match status" value="1"/>
</dbReference>
<dbReference type="SMART" id="SM00028">
    <property type="entry name" value="TPR"/>
    <property type="match status" value="2"/>
</dbReference>
<evidence type="ECO:0000313" key="3">
    <source>
        <dbReference type="Proteomes" id="UP000051012"/>
    </source>
</evidence>